<reference evidence="2 3" key="1">
    <citation type="journal article" date="2016" name="Nat. Commun.">
        <title>Thousands of microbial genomes shed light on interconnected biogeochemical processes in an aquifer system.</title>
        <authorList>
            <person name="Anantharaman K."/>
            <person name="Brown C.T."/>
            <person name="Hug L.A."/>
            <person name="Sharon I."/>
            <person name="Castelle C.J."/>
            <person name="Probst A.J."/>
            <person name="Thomas B.C."/>
            <person name="Singh A."/>
            <person name="Wilkins M.J."/>
            <person name="Karaoz U."/>
            <person name="Brodie E.L."/>
            <person name="Williams K.H."/>
            <person name="Hubbard S.S."/>
            <person name="Banfield J.F."/>
        </authorList>
    </citation>
    <scope>NUCLEOTIDE SEQUENCE [LARGE SCALE GENOMIC DNA]</scope>
</reference>
<evidence type="ECO:0000313" key="3">
    <source>
        <dbReference type="Proteomes" id="UP000178302"/>
    </source>
</evidence>
<dbReference type="CDD" id="cd06223">
    <property type="entry name" value="PRTases_typeI"/>
    <property type="match status" value="1"/>
</dbReference>
<dbReference type="EMBL" id="MHQZ01000009">
    <property type="protein sequence ID" value="OHA14522.1"/>
    <property type="molecule type" value="Genomic_DNA"/>
</dbReference>
<organism evidence="2 3">
    <name type="scientific">Candidatus Tagabacteria bacterium RIFCSPLOWO2_01_FULL_39_11</name>
    <dbReference type="NCBI Taxonomy" id="1802295"/>
    <lineage>
        <taxon>Bacteria</taxon>
        <taxon>Candidatus Tagaibacteriota</taxon>
    </lineage>
</organism>
<dbReference type="InterPro" id="IPR029057">
    <property type="entry name" value="PRTase-like"/>
</dbReference>
<evidence type="ECO:0000313" key="2">
    <source>
        <dbReference type="EMBL" id="OHA14522.1"/>
    </source>
</evidence>
<dbReference type="Pfam" id="PF00156">
    <property type="entry name" value="Pribosyltran"/>
    <property type="match status" value="1"/>
</dbReference>
<dbReference type="Gene3D" id="3.40.50.2020">
    <property type="match status" value="1"/>
</dbReference>
<sequence>MQPKFLCLGEGDRKVYSLKLGDELKRILPIVAVSERISIASFNMLGDVALIEYCAEKLTSRLELIFKPSDVDYFVVPEVKGIPLAHEIAKKYRTEYIGYHEYIVLRKNKKLYMEGYAAFVFNSITTKEKQALYIESSDILKLENKKVVIIDDVFSSGSTLKAVLELMKVAAAKVVSACAVLIEGDFDASKICPDIPVIYLGHLPIFEK</sequence>
<evidence type="ECO:0000259" key="1">
    <source>
        <dbReference type="Pfam" id="PF00156"/>
    </source>
</evidence>
<feature type="domain" description="Phosphoribosyltransferase" evidence="1">
    <location>
        <begin position="71"/>
        <end position="181"/>
    </location>
</feature>
<gene>
    <name evidence="2" type="ORF">A2909_00680</name>
</gene>
<proteinExistence type="predicted"/>
<dbReference type="SUPFAM" id="SSF53271">
    <property type="entry name" value="PRTase-like"/>
    <property type="match status" value="1"/>
</dbReference>
<dbReference type="AlphaFoldDB" id="A0A1G2LUG9"/>
<dbReference type="Proteomes" id="UP000178302">
    <property type="component" value="Unassembled WGS sequence"/>
</dbReference>
<name>A0A1G2LUG9_9BACT</name>
<protein>
    <recommendedName>
        <fullName evidence="1">Phosphoribosyltransferase domain-containing protein</fullName>
    </recommendedName>
</protein>
<dbReference type="PANTHER" id="PTHR43218">
    <property type="entry name" value="PHOSPHORIBOSYLTRANSFERASE-RELATED"/>
    <property type="match status" value="1"/>
</dbReference>
<comment type="caution">
    <text evidence="2">The sequence shown here is derived from an EMBL/GenBank/DDBJ whole genome shotgun (WGS) entry which is preliminary data.</text>
</comment>
<dbReference type="InterPro" id="IPR000836">
    <property type="entry name" value="PRTase_dom"/>
</dbReference>
<dbReference type="PANTHER" id="PTHR43218:SF1">
    <property type="entry name" value="PHOSPHORIBOSYLTRANSFERASE"/>
    <property type="match status" value="1"/>
</dbReference>
<dbReference type="NCBIfam" id="NF005592">
    <property type="entry name" value="PRK07322.1"/>
    <property type="match status" value="1"/>
</dbReference>
<accession>A0A1G2LUG9</accession>